<accession>A0AAI8RCC2</accession>
<dbReference type="AlphaFoldDB" id="A0AAI8RCC2"/>
<evidence type="ECO:0000313" key="2">
    <source>
        <dbReference type="Proteomes" id="UP000509460"/>
    </source>
</evidence>
<proteinExistence type="predicted"/>
<name>A0AAI8RCC2_ENTMU</name>
<evidence type="ECO:0000313" key="1">
    <source>
        <dbReference type="EMBL" id="BBM16216.1"/>
    </source>
</evidence>
<reference evidence="1 2" key="1">
    <citation type="submission" date="2019-07" db="EMBL/GenBank/DDBJ databases">
        <title>antibiotic susceptibility of plant-derived lactic acid bacteria.</title>
        <authorList>
            <person name="Sugiyama M."/>
            <person name="Noda M."/>
        </authorList>
    </citation>
    <scope>NUCLEOTIDE SEQUENCE [LARGE SCALE GENOMIC DNA]</scope>
    <source>
        <strain evidence="1 2">15-1A</strain>
    </source>
</reference>
<dbReference type="Proteomes" id="UP000509460">
    <property type="component" value="Chromosome"/>
</dbReference>
<protein>
    <submittedName>
        <fullName evidence="1">Uncharacterized protein</fullName>
    </submittedName>
</protein>
<organism evidence="1 2">
    <name type="scientific">Enterococcus mundtii</name>
    <dbReference type="NCBI Taxonomy" id="53346"/>
    <lineage>
        <taxon>Bacteria</taxon>
        <taxon>Bacillati</taxon>
        <taxon>Bacillota</taxon>
        <taxon>Bacilli</taxon>
        <taxon>Lactobacillales</taxon>
        <taxon>Enterococcaceae</taxon>
        <taxon>Enterococcus</taxon>
    </lineage>
</organism>
<dbReference type="EMBL" id="AP019810">
    <property type="protein sequence ID" value="BBM16216.1"/>
    <property type="molecule type" value="Genomic_DNA"/>
</dbReference>
<sequence length="43" mass="5102">MKFKYTFGDPKINRSFCKVYELYLLSTYNISKGGKDEIFRKGD</sequence>
<gene>
    <name evidence="1" type="ORF">EM151A_3056</name>
</gene>